<dbReference type="GO" id="GO:0005506">
    <property type="term" value="F:iron ion binding"/>
    <property type="evidence" value="ECO:0007669"/>
    <property type="project" value="InterPro"/>
</dbReference>
<dbReference type="InterPro" id="IPR006694">
    <property type="entry name" value="Fatty_acid_hydroxylase"/>
</dbReference>
<dbReference type="PANTHER" id="PTHR31899">
    <property type="entry name" value="BETA-CAROTENE 3-HYDROXYLASE 1, CHLOROPLASTIC"/>
    <property type="match status" value="1"/>
</dbReference>
<evidence type="ECO:0000259" key="8">
    <source>
        <dbReference type="Pfam" id="PF04116"/>
    </source>
</evidence>
<evidence type="ECO:0000256" key="4">
    <source>
        <dbReference type="ARBA" id="ARBA00023002"/>
    </source>
</evidence>
<feature type="transmembrane region" description="Helical" evidence="7">
    <location>
        <begin position="224"/>
        <end position="245"/>
    </location>
</feature>
<dbReference type="InParanoid" id="A0A1U7ZPE0"/>
<keyword evidence="9" id="KW-1185">Reference proteome</keyword>
<dbReference type="PANTHER" id="PTHR31899:SF9">
    <property type="entry name" value="BETA-CAROTENE 3-HYDROXYLASE 1, CHLOROPLASTIC"/>
    <property type="match status" value="1"/>
</dbReference>
<dbReference type="Pfam" id="PF04116">
    <property type="entry name" value="FA_hydroxylase"/>
    <property type="match status" value="1"/>
</dbReference>
<evidence type="ECO:0000256" key="2">
    <source>
        <dbReference type="ARBA" id="ARBA00009324"/>
    </source>
</evidence>
<evidence type="ECO:0000313" key="10">
    <source>
        <dbReference type="RefSeq" id="XP_010255227.1"/>
    </source>
</evidence>
<name>A0A1U7ZPE0_NELNU</name>
<evidence type="ECO:0000256" key="3">
    <source>
        <dbReference type="ARBA" id="ARBA00022746"/>
    </source>
</evidence>
<sequence>MTAGISIAAGAKTYGFGQNSFMGPRATSFIRPSSIFFSPAIRRPLKIFPAKKSMRMTICFVLEEKKQDSSSGSSIRTSRAPEHNTGESSDEINRVVPARVAERLARKKSERYTYLIAAIMSSLGITSMAVAAVYYRFSWQMEGGEVPVSEMLGTFSLSVGAAVGMEFWARWAHRALWHASLWHMHESHHRPREGPFELNDVFAIINAVPAIALLSYGFFHKGLVPGLCFGAGLGITVFGMAYMFVHDGLVHRRFPVGPIANVPYFRKVAAAHRIHHSDKFNGVPYGLFLGPKELEEVGGLEELEKEIDRRMKLSSKGS</sequence>
<dbReference type="OrthoDB" id="9990796at2759"/>
<keyword evidence="7" id="KW-1133">Transmembrane helix</keyword>
<keyword evidence="3" id="KW-0125">Carotenoid biosynthesis</keyword>
<dbReference type="AlphaFoldDB" id="A0A1U7ZPE0"/>
<evidence type="ECO:0000256" key="1">
    <source>
        <dbReference type="ARBA" id="ARBA00004508"/>
    </source>
</evidence>
<keyword evidence="4" id="KW-0560">Oxidoreductase</keyword>
<evidence type="ECO:0000313" key="9">
    <source>
        <dbReference type="Proteomes" id="UP000189703"/>
    </source>
</evidence>
<keyword evidence="7" id="KW-0812">Transmembrane</keyword>
<keyword evidence="7" id="KW-0472">Membrane</keyword>
<comment type="subcellular location">
    <subcellularLocation>
        <location evidence="1">Plastid</location>
        <location evidence="1">Chloroplast membrane</location>
        <topology evidence="1">Multi-pass membrane protein</topology>
    </subcellularLocation>
</comment>
<accession>A0A1U7ZPE0</accession>
<dbReference type="KEGG" id="nnu:104595976"/>
<dbReference type="eggNOG" id="ENOG502QSIR">
    <property type="taxonomic scope" value="Eukaryota"/>
</dbReference>
<dbReference type="GO" id="GO:0031969">
    <property type="term" value="C:chloroplast membrane"/>
    <property type="evidence" value="ECO:0007669"/>
    <property type="project" value="UniProtKB-SubCell"/>
</dbReference>
<evidence type="ECO:0000256" key="5">
    <source>
        <dbReference type="ARBA" id="ARBA00026097"/>
    </source>
</evidence>
<feature type="region of interest" description="Disordered" evidence="6">
    <location>
        <begin position="70"/>
        <end position="91"/>
    </location>
</feature>
<dbReference type="RefSeq" id="XP_010255227.1">
    <property type="nucleotide sequence ID" value="XM_010256925.2"/>
</dbReference>
<dbReference type="STRING" id="4432.A0A1U7ZPE0"/>
<evidence type="ECO:0000256" key="6">
    <source>
        <dbReference type="SAM" id="MobiDB-lite"/>
    </source>
</evidence>
<dbReference type="GO" id="GO:0016117">
    <property type="term" value="P:carotenoid biosynthetic process"/>
    <property type="evidence" value="ECO:0007669"/>
    <property type="project" value="UniProtKB-KW"/>
</dbReference>
<dbReference type="Proteomes" id="UP000189703">
    <property type="component" value="Unplaced"/>
</dbReference>
<feature type="domain" description="Fatty acid hydroxylase" evidence="8">
    <location>
        <begin position="161"/>
        <end position="289"/>
    </location>
</feature>
<dbReference type="FunCoup" id="A0A1U7ZPE0">
    <property type="interactions" value="303"/>
</dbReference>
<feature type="transmembrane region" description="Helical" evidence="7">
    <location>
        <begin position="198"/>
        <end position="218"/>
    </location>
</feature>
<dbReference type="InterPro" id="IPR045019">
    <property type="entry name" value="BETA-OHASE-like"/>
</dbReference>
<dbReference type="OMA" id="TQFGNSF"/>
<evidence type="ECO:0000256" key="7">
    <source>
        <dbReference type="SAM" id="Phobius"/>
    </source>
</evidence>
<dbReference type="GeneID" id="104595976"/>
<proteinExistence type="inferred from homology"/>
<gene>
    <name evidence="10" type="primary">LOC104595976</name>
</gene>
<reference evidence="10" key="1">
    <citation type="submission" date="2025-08" db="UniProtKB">
        <authorList>
            <consortium name="RefSeq"/>
        </authorList>
    </citation>
    <scope>IDENTIFICATION</scope>
</reference>
<dbReference type="GO" id="GO:0010291">
    <property type="term" value="F:beta-carotene 3-hydroxylase activity"/>
    <property type="evidence" value="ECO:0007669"/>
    <property type="project" value="UniProtKB-EC"/>
</dbReference>
<dbReference type="EC" id="1.14.15.24" evidence="5"/>
<feature type="transmembrane region" description="Helical" evidence="7">
    <location>
        <begin position="112"/>
        <end position="135"/>
    </location>
</feature>
<comment type="similarity">
    <text evidence="2">Belongs to the sterol desaturase family.</text>
</comment>
<protein>
    <recommendedName>
        <fullName evidence="5">beta-carotene 3-hydroxylase</fullName>
        <ecNumber evidence="5">1.14.15.24</ecNumber>
    </recommendedName>
</protein>
<organism evidence="9 10">
    <name type="scientific">Nelumbo nucifera</name>
    <name type="common">Sacred lotus</name>
    <dbReference type="NCBI Taxonomy" id="4432"/>
    <lineage>
        <taxon>Eukaryota</taxon>
        <taxon>Viridiplantae</taxon>
        <taxon>Streptophyta</taxon>
        <taxon>Embryophyta</taxon>
        <taxon>Tracheophyta</taxon>
        <taxon>Spermatophyta</taxon>
        <taxon>Magnoliopsida</taxon>
        <taxon>Proteales</taxon>
        <taxon>Nelumbonaceae</taxon>
        <taxon>Nelumbo</taxon>
    </lineage>
</organism>